<evidence type="ECO:0000256" key="1">
    <source>
        <dbReference type="ARBA" id="ARBA00004613"/>
    </source>
</evidence>
<dbReference type="GO" id="GO:0060320">
    <property type="term" value="P:rejection of self pollen"/>
    <property type="evidence" value="ECO:0007669"/>
    <property type="project" value="UniProtKB-KW"/>
</dbReference>
<sequence>MARFFTKGELFLVVLTILFWFSSVTDGLGLYWEKTEVVIKNDISPNTTLTFHCKSGDEDLGEQSLASKDSWSFRFFINFFDTTLYWCNFRWVDENVATTGVTNVIGDGLSLFVTVWSTVTNRLSPPAKTFRQRLLNPVFVFVTVYKPSLILSAAVNRSPEPDFRAKEFSEFLEFSEHKSYLR</sequence>
<evidence type="ECO:0000256" key="6">
    <source>
        <dbReference type="RuleBase" id="RU367044"/>
    </source>
</evidence>
<evidence type="ECO:0000313" key="7">
    <source>
        <dbReference type="EMBL" id="RZC62993.1"/>
    </source>
</evidence>
<proteinExistence type="inferred from homology"/>
<protein>
    <recommendedName>
        <fullName evidence="6">S-protein homolog</fullName>
    </recommendedName>
</protein>
<dbReference type="InterPro" id="IPR010264">
    <property type="entry name" value="Self-incomp_S1"/>
</dbReference>
<dbReference type="AlphaFoldDB" id="A0A4Y7JPG6"/>
<comment type="similarity">
    <text evidence="2 6">Belongs to the plant self-incompatibility (S1) protein family.</text>
</comment>
<reference evidence="7 8" key="1">
    <citation type="journal article" date="2018" name="Science">
        <title>The opium poppy genome and morphinan production.</title>
        <authorList>
            <person name="Guo L."/>
            <person name="Winzer T."/>
            <person name="Yang X."/>
            <person name="Li Y."/>
            <person name="Ning Z."/>
            <person name="He Z."/>
            <person name="Teodor R."/>
            <person name="Lu Y."/>
            <person name="Bowser T.A."/>
            <person name="Graham I.A."/>
            <person name="Ye K."/>
        </authorList>
    </citation>
    <scope>NUCLEOTIDE SEQUENCE [LARGE SCALE GENOMIC DNA]</scope>
    <source>
        <strain evidence="8">cv. HN1</strain>
        <tissue evidence="7">Leaves</tissue>
    </source>
</reference>
<dbReference type="GO" id="GO:0005576">
    <property type="term" value="C:extracellular region"/>
    <property type="evidence" value="ECO:0007669"/>
    <property type="project" value="UniProtKB-SubCell"/>
</dbReference>
<evidence type="ECO:0000256" key="3">
    <source>
        <dbReference type="ARBA" id="ARBA00022471"/>
    </source>
</evidence>
<feature type="chain" id="PRO_5025091832" description="S-protein homolog" evidence="6">
    <location>
        <begin position="28"/>
        <end position="182"/>
    </location>
</feature>
<feature type="signal peptide" evidence="6">
    <location>
        <begin position="1"/>
        <end position="27"/>
    </location>
</feature>
<evidence type="ECO:0000256" key="5">
    <source>
        <dbReference type="ARBA" id="ARBA00022729"/>
    </source>
</evidence>
<evidence type="ECO:0000313" key="8">
    <source>
        <dbReference type="Proteomes" id="UP000316621"/>
    </source>
</evidence>
<gene>
    <name evidence="7" type="ORF">C5167_024753</name>
</gene>
<name>A0A4Y7JPG6_PAPSO</name>
<keyword evidence="8" id="KW-1185">Reference proteome</keyword>
<comment type="subcellular location">
    <subcellularLocation>
        <location evidence="1 6">Secreted</location>
    </subcellularLocation>
</comment>
<keyword evidence="5 6" id="KW-0732">Signal</keyword>
<organism evidence="7 8">
    <name type="scientific">Papaver somniferum</name>
    <name type="common">Opium poppy</name>
    <dbReference type="NCBI Taxonomy" id="3469"/>
    <lineage>
        <taxon>Eukaryota</taxon>
        <taxon>Viridiplantae</taxon>
        <taxon>Streptophyta</taxon>
        <taxon>Embryophyta</taxon>
        <taxon>Tracheophyta</taxon>
        <taxon>Spermatophyta</taxon>
        <taxon>Magnoliopsida</taxon>
        <taxon>Ranunculales</taxon>
        <taxon>Papaveraceae</taxon>
        <taxon>Papaveroideae</taxon>
        <taxon>Papaver</taxon>
    </lineage>
</organism>
<evidence type="ECO:0000256" key="2">
    <source>
        <dbReference type="ARBA" id="ARBA00005581"/>
    </source>
</evidence>
<evidence type="ECO:0000256" key="4">
    <source>
        <dbReference type="ARBA" id="ARBA00022525"/>
    </source>
</evidence>
<keyword evidence="4 6" id="KW-0964">Secreted</keyword>
<dbReference type="PANTHER" id="PTHR31232:SF149">
    <property type="entry name" value="S-PROTEIN HOMOLOG"/>
    <property type="match status" value="1"/>
</dbReference>
<dbReference type="Gramene" id="RZC62993">
    <property type="protein sequence ID" value="RZC62993"/>
    <property type="gene ID" value="C5167_024753"/>
</dbReference>
<dbReference type="EMBL" id="CM010719">
    <property type="protein sequence ID" value="RZC62993.1"/>
    <property type="molecule type" value="Genomic_DNA"/>
</dbReference>
<dbReference type="PANTHER" id="PTHR31232">
    <property type="match status" value="1"/>
</dbReference>
<keyword evidence="3 6" id="KW-0713">Self-incompatibility</keyword>
<dbReference type="Pfam" id="PF05938">
    <property type="entry name" value="Self-incomp_S1"/>
    <property type="match status" value="1"/>
</dbReference>
<dbReference type="Proteomes" id="UP000316621">
    <property type="component" value="Chromosome 5"/>
</dbReference>
<accession>A0A4Y7JPG6</accession>